<comment type="caution">
    <text evidence="8">The sequence shown here is derived from an EMBL/GenBank/DDBJ whole genome shotgun (WGS) entry which is preliminary data.</text>
</comment>
<dbReference type="OrthoDB" id="3363151at2759"/>
<feature type="transmembrane region" description="Helical" evidence="7">
    <location>
        <begin position="298"/>
        <end position="320"/>
    </location>
</feature>
<gene>
    <name evidence="8" type="ORF">D9758_003336</name>
</gene>
<feature type="transmembrane region" description="Helical" evidence="7">
    <location>
        <begin position="182"/>
        <end position="203"/>
    </location>
</feature>
<dbReference type="InterPro" id="IPR018819">
    <property type="entry name" value="Nur1/Mug154"/>
</dbReference>
<feature type="compositionally biased region" description="Polar residues" evidence="6">
    <location>
        <begin position="1"/>
        <end position="14"/>
    </location>
</feature>
<evidence type="ECO:0000256" key="3">
    <source>
        <dbReference type="ARBA" id="ARBA00022989"/>
    </source>
</evidence>
<protein>
    <recommendedName>
        <fullName evidence="10">C3H1-type domain-containing protein</fullName>
    </recommendedName>
</protein>
<feature type="compositionally biased region" description="Polar residues" evidence="6">
    <location>
        <begin position="612"/>
        <end position="629"/>
    </location>
</feature>
<dbReference type="GO" id="GO:0007096">
    <property type="term" value="P:regulation of exit from mitosis"/>
    <property type="evidence" value="ECO:0007669"/>
    <property type="project" value="TreeGrafter"/>
</dbReference>
<feature type="coiled-coil region" evidence="5">
    <location>
        <begin position="809"/>
        <end position="885"/>
    </location>
</feature>
<dbReference type="GO" id="GO:0043007">
    <property type="term" value="P:maintenance of rDNA"/>
    <property type="evidence" value="ECO:0007669"/>
    <property type="project" value="TreeGrafter"/>
</dbReference>
<dbReference type="Gene3D" id="1.10.287.1490">
    <property type="match status" value="1"/>
</dbReference>
<keyword evidence="9" id="KW-1185">Reference proteome</keyword>
<reference evidence="8 9" key="1">
    <citation type="journal article" date="2020" name="ISME J.">
        <title>Uncovering the hidden diversity of litter-decomposition mechanisms in mushroom-forming fungi.</title>
        <authorList>
            <person name="Floudas D."/>
            <person name="Bentzer J."/>
            <person name="Ahren D."/>
            <person name="Johansson T."/>
            <person name="Persson P."/>
            <person name="Tunlid A."/>
        </authorList>
    </citation>
    <scope>NUCLEOTIDE SEQUENCE [LARGE SCALE GENOMIC DNA]</scope>
    <source>
        <strain evidence="8 9">CBS 291.85</strain>
    </source>
</reference>
<accession>A0A8H5LQE1</accession>
<dbReference type="EMBL" id="JAACJM010000026">
    <property type="protein sequence ID" value="KAF5365663.1"/>
    <property type="molecule type" value="Genomic_DNA"/>
</dbReference>
<feature type="compositionally biased region" description="Basic and acidic residues" evidence="6">
    <location>
        <begin position="405"/>
        <end position="414"/>
    </location>
</feature>
<dbReference type="PANTHER" id="PTHR28293:SF1">
    <property type="entry name" value="NUCLEAR RIM PROTEIN 1"/>
    <property type="match status" value="1"/>
</dbReference>
<keyword evidence="4 7" id="KW-0472">Membrane</keyword>
<feature type="region of interest" description="Disordered" evidence="6">
    <location>
        <begin position="444"/>
        <end position="581"/>
    </location>
</feature>
<evidence type="ECO:0000313" key="9">
    <source>
        <dbReference type="Proteomes" id="UP000559256"/>
    </source>
</evidence>
<evidence type="ECO:0000256" key="4">
    <source>
        <dbReference type="ARBA" id="ARBA00023136"/>
    </source>
</evidence>
<dbReference type="PANTHER" id="PTHR28293">
    <property type="entry name" value="NUCLEAR RIM PROTEIN 1"/>
    <property type="match status" value="1"/>
</dbReference>
<evidence type="ECO:0000256" key="7">
    <source>
        <dbReference type="SAM" id="Phobius"/>
    </source>
</evidence>
<keyword evidence="2 7" id="KW-0812">Transmembrane</keyword>
<keyword evidence="3 7" id="KW-1133">Transmembrane helix</keyword>
<dbReference type="Proteomes" id="UP000559256">
    <property type="component" value="Unassembled WGS sequence"/>
</dbReference>
<name>A0A8H5LQE1_9AGAR</name>
<dbReference type="Pfam" id="PF10332">
    <property type="entry name" value="DUF2418"/>
    <property type="match status" value="1"/>
</dbReference>
<evidence type="ECO:0000256" key="5">
    <source>
        <dbReference type="SAM" id="Coils"/>
    </source>
</evidence>
<proteinExistence type="predicted"/>
<sequence length="962" mass="110338">MSSLRRLVQANNNGSPFPKTPRSRPRPSISIHHSPASTPSISSSVPFDWQAARSLQPPPYQTPKKSRSSDAVLGTPRSAKARVVRKKSLSERRVFFHCAPRIPFLISLSRITALPSQIAFEIAMFPHNVPIPSPKTSAFALGGLLHFIHLCVRVSQSRSTATSDSYWNDMLRESEGASWFDWTTPMTILLLATSFGNAIYAFSRIKLYRLHRRPDPVSSPNAKFVPADWDLEPPSVLSRLRSGAWWSFLAFWCFLLGMKPPAAKVPSRNIPRVQQLEMWTPGELEMTLFGIYSPVHSMLWMATTSSNWIMMFFTMGMIWAQMNVMMRYYTNLVKDKEILAAEVMNEYNEGFVYPKINPVRKDVATMTHESEVYFNADGTPRGSGCPRPDTCRFVHPNDPDWLIAESRRPRDRSRDRGRRRSRERDYEYDRREREYGYERRDYAYDRDRESGRDRDRSRDRPSWSLRPQSPPRPPLRNPSPRTPPRTQIKPSPPPPARRFDQPPPPPRAQTPPPPIPASMTPPLPPPPPISMNIPLPPRPPPPQPTTSVPPLPVPPIAPSILTTRRESQSTRPESTKEEKERIWQNRIQKLENWIKLREECTKAKQQLRDVQRITSSSTFPQNSPQWNRQQQKINDLKNKAAEVERKFQEAGTELIESDAWPVGPKPAVDDKKMEIEQLGQLVSKLDMNVKEVSELTRELVEGGKKKAGDEDEGERSEDNKMDVDEPEGSFSRPPKRRRVASGEARPVSADPTPSEVEEVSRTLDRIEEFLSVVQNNLVASEEETREMIGHILDERKEEIAIPGRVEQDMKSLDDDLEETAKEVAKLMYQVAENENRIKALEAEDVEFERELEQLRKLIEQEEKQKEADRQEVQALKAALAAYMETPISPPPSPIAPDQLFPLIEEDVRELVRNTVKNKINEHRNDLQRELETRDKEVYEEVWKNMSTTHNMLKTIANFVGAS</sequence>
<evidence type="ECO:0000256" key="6">
    <source>
        <dbReference type="SAM" id="MobiDB-lite"/>
    </source>
</evidence>
<feature type="region of interest" description="Disordered" evidence="6">
    <location>
        <begin position="608"/>
        <end position="629"/>
    </location>
</feature>
<feature type="compositionally biased region" description="Basic and acidic residues" evidence="6">
    <location>
        <begin position="444"/>
        <end position="461"/>
    </location>
</feature>
<feature type="compositionally biased region" description="Low complexity" evidence="6">
    <location>
        <begin position="26"/>
        <end position="46"/>
    </location>
</feature>
<feature type="region of interest" description="Disordered" evidence="6">
    <location>
        <begin position="692"/>
        <end position="760"/>
    </location>
</feature>
<evidence type="ECO:0008006" key="10">
    <source>
        <dbReference type="Google" id="ProtNLM"/>
    </source>
</evidence>
<dbReference type="AlphaFoldDB" id="A0A8H5LQE1"/>
<feature type="region of interest" description="Disordered" evidence="6">
    <location>
        <begin position="404"/>
        <end position="428"/>
    </location>
</feature>
<feature type="compositionally biased region" description="Basic and acidic residues" evidence="6">
    <location>
        <begin position="692"/>
        <end position="708"/>
    </location>
</feature>
<dbReference type="GO" id="GO:0012505">
    <property type="term" value="C:endomembrane system"/>
    <property type="evidence" value="ECO:0007669"/>
    <property type="project" value="UniProtKB-SubCell"/>
</dbReference>
<evidence type="ECO:0000256" key="2">
    <source>
        <dbReference type="ARBA" id="ARBA00022692"/>
    </source>
</evidence>
<feature type="compositionally biased region" description="Basic and acidic residues" evidence="6">
    <location>
        <begin position="563"/>
        <end position="581"/>
    </location>
</feature>
<evidence type="ECO:0000313" key="8">
    <source>
        <dbReference type="EMBL" id="KAF5365663.1"/>
    </source>
</evidence>
<keyword evidence="5" id="KW-0175">Coiled coil</keyword>
<feature type="region of interest" description="Disordered" evidence="6">
    <location>
        <begin position="1"/>
        <end position="79"/>
    </location>
</feature>
<organism evidence="8 9">
    <name type="scientific">Tetrapyrgos nigripes</name>
    <dbReference type="NCBI Taxonomy" id="182062"/>
    <lineage>
        <taxon>Eukaryota</taxon>
        <taxon>Fungi</taxon>
        <taxon>Dikarya</taxon>
        <taxon>Basidiomycota</taxon>
        <taxon>Agaricomycotina</taxon>
        <taxon>Agaricomycetes</taxon>
        <taxon>Agaricomycetidae</taxon>
        <taxon>Agaricales</taxon>
        <taxon>Marasmiineae</taxon>
        <taxon>Marasmiaceae</taxon>
        <taxon>Tetrapyrgos</taxon>
    </lineage>
</organism>
<evidence type="ECO:0000256" key="1">
    <source>
        <dbReference type="ARBA" id="ARBA00004127"/>
    </source>
</evidence>
<comment type="subcellular location">
    <subcellularLocation>
        <location evidence="1">Endomembrane system</location>
        <topology evidence="1">Multi-pass membrane protein</topology>
    </subcellularLocation>
</comment>
<feature type="compositionally biased region" description="Pro residues" evidence="6">
    <location>
        <begin position="468"/>
        <end position="483"/>
    </location>
</feature>
<feature type="compositionally biased region" description="Pro residues" evidence="6">
    <location>
        <begin position="490"/>
        <end position="557"/>
    </location>
</feature>